<evidence type="ECO:0000313" key="2">
    <source>
        <dbReference type="EMBL" id="OIU72776.1"/>
    </source>
</evidence>
<keyword evidence="3" id="KW-1185">Reference proteome</keyword>
<keyword evidence="1" id="KW-0732">Signal</keyword>
<feature type="chain" id="PRO_5038573765" evidence="1">
    <location>
        <begin position="30"/>
        <end position="95"/>
    </location>
</feature>
<feature type="signal peptide" evidence="1">
    <location>
        <begin position="1"/>
        <end position="29"/>
    </location>
</feature>
<sequence length="95" mass="10591">MKKAVRTGLKCLLALGLILPGAAAISVKAASAEGDFNRSIEGPPGGYGSLSWEYTGLSRTTYYIIYNYLDTNEQYWKKVYYDKTNQYVKTSYGLN</sequence>
<dbReference type="Proteomes" id="UP000182062">
    <property type="component" value="Unassembled WGS sequence"/>
</dbReference>
<reference evidence="2 3" key="1">
    <citation type="submission" date="2016-09" db="EMBL/GenBank/DDBJ databases">
        <title>Bacillus aquimaris SAMM genome sequence reveals colonization and biosurfactant production capacities.</title>
        <authorList>
            <person name="Waghmode S.R."/>
            <person name="Suryavanshi M.V."/>
        </authorList>
    </citation>
    <scope>NUCLEOTIDE SEQUENCE [LARGE SCALE GENOMIC DNA]</scope>
    <source>
        <strain evidence="2 3">SAMM</strain>
    </source>
</reference>
<accession>A0A1J6WLU2</accession>
<evidence type="ECO:0000256" key="1">
    <source>
        <dbReference type="SAM" id="SignalP"/>
    </source>
</evidence>
<dbReference type="RefSeq" id="WP_071617210.1">
    <property type="nucleotide sequence ID" value="NZ_MINN01000071.1"/>
</dbReference>
<evidence type="ECO:0000313" key="3">
    <source>
        <dbReference type="Proteomes" id="UP000182062"/>
    </source>
</evidence>
<name>A0A1J6WLU2_9BACI</name>
<gene>
    <name evidence="2" type="ORF">BHE18_18550</name>
</gene>
<comment type="caution">
    <text evidence="2">The sequence shown here is derived from an EMBL/GenBank/DDBJ whole genome shotgun (WGS) entry which is preliminary data.</text>
</comment>
<proteinExistence type="predicted"/>
<dbReference type="AlphaFoldDB" id="A0A1J6WLU2"/>
<dbReference type="OrthoDB" id="9932433at2"/>
<organism evidence="2 3">
    <name type="scientific">Rossellomorea aquimaris</name>
    <dbReference type="NCBI Taxonomy" id="189382"/>
    <lineage>
        <taxon>Bacteria</taxon>
        <taxon>Bacillati</taxon>
        <taxon>Bacillota</taxon>
        <taxon>Bacilli</taxon>
        <taxon>Bacillales</taxon>
        <taxon>Bacillaceae</taxon>
        <taxon>Rossellomorea</taxon>
    </lineage>
</organism>
<dbReference type="EMBL" id="MINN01000071">
    <property type="protein sequence ID" value="OIU72776.1"/>
    <property type="molecule type" value="Genomic_DNA"/>
</dbReference>
<protein>
    <submittedName>
        <fullName evidence="2">Uncharacterized protein</fullName>
    </submittedName>
</protein>